<feature type="region of interest" description="Disordered" evidence="1">
    <location>
        <begin position="1"/>
        <end position="34"/>
    </location>
</feature>
<comment type="caution">
    <text evidence="2">The sequence shown here is derived from an EMBL/GenBank/DDBJ whole genome shotgun (WGS) entry which is preliminary data.</text>
</comment>
<keyword evidence="3" id="KW-1185">Reference proteome</keyword>
<sequence length="96" mass="10806">MPCLSRRTTAEAADGSSPEDTSHSSPFSLLSTSLIPPRSSSRTLLQKGSTFYTTLLSLSLVHEPYPPLLSFWLFSITKKRQRLADFRWDLQTMRSA</sequence>
<dbReference type="EMBL" id="BMAT01012074">
    <property type="protein sequence ID" value="GFR85216.1"/>
    <property type="molecule type" value="Genomic_DNA"/>
</dbReference>
<dbReference type="AlphaFoldDB" id="A0AAV4GJL4"/>
<reference evidence="2 3" key="1">
    <citation type="journal article" date="2021" name="Elife">
        <title>Chloroplast acquisition without the gene transfer in kleptoplastic sea slugs, Plakobranchus ocellatus.</title>
        <authorList>
            <person name="Maeda T."/>
            <person name="Takahashi S."/>
            <person name="Yoshida T."/>
            <person name="Shimamura S."/>
            <person name="Takaki Y."/>
            <person name="Nagai Y."/>
            <person name="Toyoda A."/>
            <person name="Suzuki Y."/>
            <person name="Arimoto A."/>
            <person name="Ishii H."/>
            <person name="Satoh N."/>
            <person name="Nishiyama T."/>
            <person name="Hasebe M."/>
            <person name="Maruyama T."/>
            <person name="Minagawa J."/>
            <person name="Obokata J."/>
            <person name="Shigenobu S."/>
        </authorList>
    </citation>
    <scope>NUCLEOTIDE SEQUENCE [LARGE SCALE GENOMIC DNA]</scope>
</reference>
<gene>
    <name evidence="2" type="ORF">ElyMa_006022100</name>
</gene>
<dbReference type="Proteomes" id="UP000762676">
    <property type="component" value="Unassembled WGS sequence"/>
</dbReference>
<accession>A0AAV4GJL4</accession>
<evidence type="ECO:0000256" key="1">
    <source>
        <dbReference type="SAM" id="MobiDB-lite"/>
    </source>
</evidence>
<feature type="compositionally biased region" description="Low complexity" evidence="1">
    <location>
        <begin position="23"/>
        <end position="34"/>
    </location>
</feature>
<name>A0AAV4GJL4_9GAST</name>
<proteinExistence type="predicted"/>
<evidence type="ECO:0000313" key="2">
    <source>
        <dbReference type="EMBL" id="GFR85216.1"/>
    </source>
</evidence>
<organism evidence="2 3">
    <name type="scientific">Elysia marginata</name>
    <dbReference type="NCBI Taxonomy" id="1093978"/>
    <lineage>
        <taxon>Eukaryota</taxon>
        <taxon>Metazoa</taxon>
        <taxon>Spiralia</taxon>
        <taxon>Lophotrochozoa</taxon>
        <taxon>Mollusca</taxon>
        <taxon>Gastropoda</taxon>
        <taxon>Heterobranchia</taxon>
        <taxon>Euthyneura</taxon>
        <taxon>Panpulmonata</taxon>
        <taxon>Sacoglossa</taxon>
        <taxon>Placobranchoidea</taxon>
        <taxon>Plakobranchidae</taxon>
        <taxon>Elysia</taxon>
    </lineage>
</organism>
<protein>
    <submittedName>
        <fullName evidence="2">Uncharacterized protein</fullName>
    </submittedName>
</protein>
<evidence type="ECO:0000313" key="3">
    <source>
        <dbReference type="Proteomes" id="UP000762676"/>
    </source>
</evidence>